<accession>A0AA36NBD7</accession>
<comment type="caution">
    <text evidence="1">The sequence shown here is derived from an EMBL/GenBank/DDBJ whole genome shotgun (WGS) entry which is preliminary data.</text>
</comment>
<evidence type="ECO:0000313" key="1">
    <source>
        <dbReference type="EMBL" id="CAJ1397251.1"/>
    </source>
</evidence>
<dbReference type="EMBL" id="CAUJNA010003261">
    <property type="protein sequence ID" value="CAJ1397251.1"/>
    <property type="molecule type" value="Genomic_DNA"/>
</dbReference>
<evidence type="ECO:0000313" key="2">
    <source>
        <dbReference type="Proteomes" id="UP001178507"/>
    </source>
</evidence>
<protein>
    <submittedName>
        <fullName evidence="1">Uncharacterized protein</fullName>
    </submittedName>
</protein>
<organism evidence="1 2">
    <name type="scientific">Effrenium voratum</name>
    <dbReference type="NCBI Taxonomy" id="2562239"/>
    <lineage>
        <taxon>Eukaryota</taxon>
        <taxon>Sar</taxon>
        <taxon>Alveolata</taxon>
        <taxon>Dinophyceae</taxon>
        <taxon>Suessiales</taxon>
        <taxon>Symbiodiniaceae</taxon>
        <taxon>Effrenium</taxon>
    </lineage>
</organism>
<dbReference type="AlphaFoldDB" id="A0AA36NBD7"/>
<dbReference type="Proteomes" id="UP001178507">
    <property type="component" value="Unassembled WGS sequence"/>
</dbReference>
<gene>
    <name evidence="1" type="ORF">EVOR1521_LOCUS21303</name>
</gene>
<sequence>MEYSIKDLDDMCVRLDILCQELLRRREDFFTLEAIQLTQSIGERLAWAYCQPRLGEQFAQPFVDRRVRDRLRELLLTKNPQLQAQVLQTIHILLAATPAESTLFCNLTAGWYLRRPKRGHRVVTSQSSVPCGSSTPRKACFAPSIASSKGDSPLQATPSHILLLHVVSHEAIHLTPFSSPDSIH</sequence>
<name>A0AA36NBD7_9DINO</name>
<proteinExistence type="predicted"/>
<reference evidence="1" key="1">
    <citation type="submission" date="2023-08" db="EMBL/GenBank/DDBJ databases">
        <authorList>
            <person name="Chen Y."/>
            <person name="Shah S."/>
            <person name="Dougan E. K."/>
            <person name="Thang M."/>
            <person name="Chan C."/>
        </authorList>
    </citation>
    <scope>NUCLEOTIDE SEQUENCE</scope>
</reference>
<keyword evidence="2" id="KW-1185">Reference proteome</keyword>